<feature type="domain" description="NmrA-like" evidence="3">
    <location>
        <begin position="24"/>
        <end position="260"/>
    </location>
</feature>
<gene>
    <name evidence="4" type="primary">azoB_2</name>
    <name evidence="4" type="ORF">SAMEA4873655_05099</name>
</gene>
<dbReference type="GO" id="GO:0016491">
    <property type="term" value="F:oxidoreductase activity"/>
    <property type="evidence" value="ECO:0007669"/>
    <property type="project" value="UniProtKB-KW"/>
</dbReference>
<dbReference type="PANTHER" id="PTHR42748:SF7">
    <property type="entry name" value="NMRA LIKE REDOX SENSOR 1-RELATED"/>
    <property type="match status" value="1"/>
</dbReference>
<proteinExistence type="inferred from homology"/>
<dbReference type="InterPro" id="IPR051164">
    <property type="entry name" value="NmrA-like_oxidored"/>
</dbReference>
<dbReference type="InterPro" id="IPR036291">
    <property type="entry name" value="NAD(P)-bd_dom_sf"/>
</dbReference>
<dbReference type="PANTHER" id="PTHR42748">
    <property type="entry name" value="NITROGEN METABOLITE REPRESSION PROTEIN NMRA FAMILY MEMBER"/>
    <property type="match status" value="1"/>
</dbReference>
<dbReference type="EC" id="1.7.-.-" evidence="4"/>
<evidence type="ECO:0000259" key="3">
    <source>
        <dbReference type="Pfam" id="PF05368"/>
    </source>
</evidence>
<accession>A0A486UEN3</accession>
<name>A0A486UEN3_KLEPN</name>
<dbReference type="Pfam" id="PF05368">
    <property type="entry name" value="NmrA"/>
    <property type="match status" value="1"/>
</dbReference>
<organism evidence="4">
    <name type="scientific">Klebsiella pneumoniae</name>
    <dbReference type="NCBI Taxonomy" id="573"/>
    <lineage>
        <taxon>Bacteria</taxon>
        <taxon>Pseudomonadati</taxon>
        <taxon>Pseudomonadota</taxon>
        <taxon>Gammaproteobacteria</taxon>
        <taxon>Enterobacterales</taxon>
        <taxon>Enterobacteriaceae</taxon>
        <taxon>Klebsiella/Raoultella group</taxon>
        <taxon>Klebsiella</taxon>
        <taxon>Klebsiella pneumoniae complex</taxon>
    </lineage>
</organism>
<evidence type="ECO:0000313" key="4">
    <source>
        <dbReference type="EMBL" id="VGM37189.1"/>
    </source>
</evidence>
<keyword evidence="2" id="KW-0521">NADP</keyword>
<keyword evidence="4" id="KW-0560">Oxidoreductase</keyword>
<dbReference type="InterPro" id="IPR008030">
    <property type="entry name" value="NmrA-like"/>
</dbReference>
<evidence type="ECO:0000256" key="2">
    <source>
        <dbReference type="ARBA" id="ARBA00022857"/>
    </source>
</evidence>
<sequence>MIVQNENLQKLLWGTEMQQSLEFLVFGATGQQGGAVARALKARGKTVRAFVRDAQSDKARALAGLGIKLVVGDLFDRASIDRAMQGVNRVFSVQTSSPSGLVSDEQEVMQGKAIADSAVAANVEFLVYSSGGAAGKGLTGMGHFDSKSRIEEYIRSLPIAATITRPASFMEMMLLPGMGLNTGVFTFFMHRDQPMQMIALDDLGRINAEILCHPERYAGQALELSGQSITGEELECAFSLAAGRPIRYQRFSEELLANNLFLKKLTELVDNGVVAGIADIPALEREFGPMLTLKEWLKGAGKAPFDAALNMATADIALR</sequence>
<evidence type="ECO:0000256" key="1">
    <source>
        <dbReference type="ARBA" id="ARBA00006328"/>
    </source>
</evidence>
<dbReference type="Gene3D" id="3.90.25.10">
    <property type="entry name" value="UDP-galactose 4-epimerase, domain 1"/>
    <property type="match status" value="1"/>
</dbReference>
<dbReference type="CDD" id="cd05251">
    <property type="entry name" value="NmrA_like_SDR_a"/>
    <property type="match status" value="1"/>
</dbReference>
<dbReference type="Gene3D" id="3.40.50.720">
    <property type="entry name" value="NAD(P)-binding Rossmann-like Domain"/>
    <property type="match status" value="1"/>
</dbReference>
<dbReference type="AlphaFoldDB" id="A0A486UEN3"/>
<comment type="similarity">
    <text evidence="1">Belongs to the NmrA-type oxidoreductase family.</text>
</comment>
<protein>
    <submittedName>
        <fullName evidence="4">NmrA family protein</fullName>
        <ecNumber evidence="4">1.7.-.-</ecNumber>
    </submittedName>
</protein>
<reference evidence="4" key="1">
    <citation type="submission" date="2019-03" db="EMBL/GenBank/DDBJ databases">
        <authorList>
            <consortium name="Pathogen Informatics"/>
        </authorList>
    </citation>
    <scope>NUCLEOTIDE SEQUENCE</scope>
    <source>
        <strain evidence="4">5012STDY7626459</strain>
    </source>
</reference>
<dbReference type="SUPFAM" id="SSF51735">
    <property type="entry name" value="NAD(P)-binding Rossmann-fold domains"/>
    <property type="match status" value="1"/>
</dbReference>
<dbReference type="EMBL" id="CAAHDB010000032">
    <property type="protein sequence ID" value="VGM37189.1"/>
    <property type="molecule type" value="Genomic_DNA"/>
</dbReference>